<feature type="compositionally biased region" description="Basic and acidic residues" evidence="1">
    <location>
        <begin position="457"/>
        <end position="468"/>
    </location>
</feature>
<feature type="transmembrane region" description="Helical" evidence="2">
    <location>
        <begin position="589"/>
        <end position="611"/>
    </location>
</feature>
<dbReference type="eggNOG" id="ENOG502SH9U">
    <property type="taxonomic scope" value="Eukaryota"/>
</dbReference>
<protein>
    <recommendedName>
        <fullName evidence="5">Metalloprotease m41</fullName>
    </recommendedName>
</protein>
<feature type="compositionally biased region" description="Low complexity" evidence="1">
    <location>
        <begin position="487"/>
        <end position="506"/>
    </location>
</feature>
<dbReference type="OrthoDB" id="2156052at2759"/>
<organism evidence="4">
    <name type="scientific">Grosmannia clavigera (strain kw1407 / UAMH 11150)</name>
    <name type="common">Blue stain fungus</name>
    <name type="synonym">Graphiocladiella clavigera</name>
    <dbReference type="NCBI Taxonomy" id="655863"/>
    <lineage>
        <taxon>Eukaryota</taxon>
        <taxon>Fungi</taxon>
        <taxon>Dikarya</taxon>
        <taxon>Ascomycota</taxon>
        <taxon>Pezizomycotina</taxon>
        <taxon>Sordariomycetes</taxon>
        <taxon>Sordariomycetidae</taxon>
        <taxon>Ophiostomatales</taxon>
        <taxon>Ophiostomataceae</taxon>
        <taxon>Leptographium</taxon>
    </lineage>
</organism>
<dbReference type="Proteomes" id="UP000007796">
    <property type="component" value="Unassembled WGS sequence"/>
</dbReference>
<sequence length="771" mass="85421">MPPSYEELLRLVEAAEARAEQVQIRAEQAQVRAEKEKLCADLEKIRADQEKAHAEKEKVHAEKEKKRADLERIRADQENARAEKEKAQAEQEKARADLQERREKPSCFVDYVRNTEEILFRTFCIEPAVTAVSKTAGSANTTTSVSAKFYPKRLRPWDFHNVQPALFETLATTFGDEPLFPALTDVVGVGRDMGPGPADEQDLRSFIRTAIEKPAARVVTDLGLGEPSQADVPDRWCVGYNHDGSLVHVLVGEYKAAHKLPAQKLCTVLSRPPKEDFFIQAVRQMGKTSSTESSTVAAPLPANVSRTAPTINEEQELETEDIFVARVICQAYHYMIASGLEFGYVASGDGFIFLRVLEDDPQTLYYFWSVFPVSSVPEQITHQGNDDAGNLAVIFRKPHQTALVYLASLCMLAVKSVIRPMSWIDAREKDLKRWPAPYDEVVPISTMALLPPALDPPNKDKDSGEDNGRAGSGGKGSRGESTKRPRSSYLSESSHSTHTSDSTKTASTPFTIELPTLPYCTQACLHGLCIGAPLDSRCPNVALHRAARPQQSQQLQQEGHPLTAAEVRGRIVAQLAQNMDKDCECLEKWGFFGAYGVLFKLAVIGYGYTFVAKGVQAPHRHVLEGEADVYTAMAAYQGRLLPVFLGLVDLERPLPLHSLARVPHLMLLSYAGPPLPHDMDWEPEANRTTAELRAAGLCNEDVRPANLAWNKEAGRMMQLDFDQASVQLPKRQALLRSPLLAKRELNAAHDDGGERGELPAVKRVRYGRIMG</sequence>
<keyword evidence="2" id="KW-0472">Membrane</keyword>
<name>F0XLI6_GROCL</name>
<keyword evidence="4" id="KW-1185">Reference proteome</keyword>
<dbReference type="InParanoid" id="F0XLI6"/>
<keyword evidence="2" id="KW-1133">Transmembrane helix</keyword>
<dbReference type="STRING" id="655863.F0XLI6"/>
<dbReference type="HOGENOM" id="CLU_010672_2_0_1"/>
<gene>
    <name evidence="3" type="ORF">CMQ_6357</name>
</gene>
<evidence type="ECO:0000313" key="3">
    <source>
        <dbReference type="EMBL" id="EFX01415.1"/>
    </source>
</evidence>
<evidence type="ECO:0000256" key="1">
    <source>
        <dbReference type="SAM" id="MobiDB-lite"/>
    </source>
</evidence>
<dbReference type="RefSeq" id="XP_014170897.1">
    <property type="nucleotide sequence ID" value="XM_014315422.1"/>
</dbReference>
<evidence type="ECO:0000313" key="4">
    <source>
        <dbReference type="Proteomes" id="UP000007796"/>
    </source>
</evidence>
<reference evidence="3 4" key="1">
    <citation type="journal article" date="2011" name="Proc. Natl. Acad. Sci. U.S.A.">
        <title>Genome and transcriptome analyses of the mountain pine beetle-fungal symbiont Grosmannia clavigera, a lodgepole pine pathogen.</title>
        <authorList>
            <person name="DiGuistini S."/>
            <person name="Wang Y."/>
            <person name="Liao N.Y."/>
            <person name="Taylor G."/>
            <person name="Tanguay P."/>
            <person name="Feau N."/>
            <person name="Henrissat B."/>
            <person name="Chan S.K."/>
            <person name="Hesse-Orce U."/>
            <person name="Alamouti S.M."/>
            <person name="Tsui C.K.M."/>
            <person name="Docking R.T."/>
            <person name="Levasseur A."/>
            <person name="Haridas S."/>
            <person name="Robertson G."/>
            <person name="Birol I."/>
            <person name="Holt R.A."/>
            <person name="Marra M.A."/>
            <person name="Hamelin R.C."/>
            <person name="Hirst M."/>
            <person name="Jones S.J.M."/>
            <person name="Bohlmann J."/>
            <person name="Breuil C."/>
        </authorList>
    </citation>
    <scope>NUCLEOTIDE SEQUENCE [LARGE SCALE GENOMIC DNA]</scope>
    <source>
        <strain evidence="4">kw1407 / UAMH 11150</strain>
    </source>
</reference>
<feature type="region of interest" description="Disordered" evidence="1">
    <location>
        <begin position="49"/>
        <end position="99"/>
    </location>
</feature>
<evidence type="ECO:0008006" key="5">
    <source>
        <dbReference type="Google" id="ProtNLM"/>
    </source>
</evidence>
<dbReference type="EMBL" id="GL629794">
    <property type="protein sequence ID" value="EFX01415.1"/>
    <property type="molecule type" value="Genomic_DNA"/>
</dbReference>
<evidence type="ECO:0000256" key="2">
    <source>
        <dbReference type="SAM" id="Phobius"/>
    </source>
</evidence>
<feature type="region of interest" description="Disordered" evidence="1">
    <location>
        <begin position="449"/>
        <end position="506"/>
    </location>
</feature>
<keyword evidence="2" id="KW-0812">Transmembrane</keyword>
<dbReference type="GeneID" id="25979781"/>
<accession>F0XLI6</accession>
<proteinExistence type="predicted"/>
<dbReference type="AlphaFoldDB" id="F0XLI6"/>